<reference evidence="2" key="2">
    <citation type="submission" date="2020-05" db="EMBL/GenBank/DDBJ databases">
        <authorList>
            <person name="Kim H.-S."/>
            <person name="Proctor R.H."/>
            <person name="Brown D.W."/>
        </authorList>
    </citation>
    <scope>NUCLEOTIDE SEQUENCE</scope>
    <source>
        <strain evidence="2">NRRL 20472</strain>
    </source>
</reference>
<evidence type="ECO:0000313" key="3">
    <source>
        <dbReference type="Proteomes" id="UP000622797"/>
    </source>
</evidence>
<organism evidence="2 3">
    <name type="scientific">Fusarium sarcochroum</name>
    <dbReference type="NCBI Taxonomy" id="1208366"/>
    <lineage>
        <taxon>Eukaryota</taxon>
        <taxon>Fungi</taxon>
        <taxon>Dikarya</taxon>
        <taxon>Ascomycota</taxon>
        <taxon>Pezizomycotina</taxon>
        <taxon>Sordariomycetes</taxon>
        <taxon>Hypocreomycetidae</taxon>
        <taxon>Hypocreales</taxon>
        <taxon>Nectriaceae</taxon>
        <taxon>Fusarium</taxon>
        <taxon>Fusarium lateritium species complex</taxon>
    </lineage>
</organism>
<reference evidence="2" key="1">
    <citation type="journal article" date="2020" name="BMC Genomics">
        <title>Correction to: Identification and distribution of gene clusters required for synthesis of sphingolipid metabolism inhibitors in diverse species of the filamentous fungus Fusarium.</title>
        <authorList>
            <person name="Kim H.S."/>
            <person name="Lohmar J.M."/>
            <person name="Busman M."/>
            <person name="Brown D.W."/>
            <person name="Naumann T.A."/>
            <person name="Divon H.H."/>
            <person name="Lysoe E."/>
            <person name="Uhlig S."/>
            <person name="Proctor R.H."/>
        </authorList>
    </citation>
    <scope>NUCLEOTIDE SEQUENCE</scope>
    <source>
        <strain evidence="2">NRRL 20472</strain>
    </source>
</reference>
<proteinExistence type="predicted"/>
<accession>A0A8H4TXI7</accession>
<dbReference type="AlphaFoldDB" id="A0A8H4TXI7"/>
<comment type="caution">
    <text evidence="2">The sequence shown here is derived from an EMBL/GenBank/DDBJ whole genome shotgun (WGS) entry which is preliminary data.</text>
</comment>
<evidence type="ECO:0000256" key="1">
    <source>
        <dbReference type="SAM" id="MobiDB-lite"/>
    </source>
</evidence>
<sequence>MYNLRSRDTLKRKLGTEEETAHESKKQIIAELDTLEESTLCTSIVKSEETTEKTKKKTVIKIITRKKSESSTSVSTTGGTVREAPKKITLKINPSKKPCSCGSDATIPLSDTTVPSKKVDGDSVDEQPGKEPGKLIAYNLSWFNYHTRRADQPAGCCPDCAAEWRTEEWVIGLPDSLHNAVEVPPDREWHRSLYILATLAI</sequence>
<protein>
    <submittedName>
        <fullName evidence="2">Uncharacterized protein</fullName>
    </submittedName>
</protein>
<feature type="region of interest" description="Disordered" evidence="1">
    <location>
        <begin position="110"/>
        <end position="130"/>
    </location>
</feature>
<name>A0A8H4TXI7_9HYPO</name>
<dbReference type="Proteomes" id="UP000622797">
    <property type="component" value="Unassembled WGS sequence"/>
</dbReference>
<dbReference type="OrthoDB" id="10420381at2759"/>
<dbReference type="EMBL" id="JABEXW010000325">
    <property type="protein sequence ID" value="KAF4965819.1"/>
    <property type="molecule type" value="Genomic_DNA"/>
</dbReference>
<feature type="compositionally biased region" description="Basic and acidic residues" evidence="1">
    <location>
        <begin position="117"/>
        <end position="130"/>
    </location>
</feature>
<evidence type="ECO:0000313" key="2">
    <source>
        <dbReference type="EMBL" id="KAF4965819.1"/>
    </source>
</evidence>
<keyword evidence="3" id="KW-1185">Reference proteome</keyword>
<gene>
    <name evidence="2" type="ORF">FSARC_6412</name>
</gene>
<feature type="region of interest" description="Disordered" evidence="1">
    <location>
        <begin position="1"/>
        <end position="25"/>
    </location>
</feature>
<feature type="non-terminal residue" evidence="2">
    <location>
        <position position="201"/>
    </location>
</feature>